<dbReference type="PANTHER" id="PTHR44757:SF2">
    <property type="entry name" value="BIOFILM ARCHITECTURE MAINTENANCE PROTEIN MBAA"/>
    <property type="match status" value="1"/>
</dbReference>
<dbReference type="Gene3D" id="3.30.450.40">
    <property type="match status" value="1"/>
</dbReference>
<evidence type="ECO:0000256" key="2">
    <source>
        <dbReference type="SAM" id="Phobius"/>
    </source>
</evidence>
<reference evidence="5 6" key="1">
    <citation type="journal article" date="2013" name="Genome Announc.">
        <title>Draft Genome Sequence of Desulfotignum phosphitoxidans DSM 13687 Strain FiPS-3.</title>
        <authorList>
            <person name="Poehlein A."/>
            <person name="Daniel R."/>
            <person name="Simeonova D.D."/>
        </authorList>
    </citation>
    <scope>NUCLEOTIDE SEQUENCE [LARGE SCALE GENOMIC DNA]</scope>
    <source>
        <strain evidence="5 6">DSM 13687</strain>
    </source>
</reference>
<dbReference type="CDD" id="cd01949">
    <property type="entry name" value="GGDEF"/>
    <property type="match status" value="1"/>
</dbReference>
<evidence type="ECO:0000313" key="5">
    <source>
        <dbReference type="EMBL" id="EMS77408.1"/>
    </source>
</evidence>
<dbReference type="Pfam" id="PF00563">
    <property type="entry name" value="EAL"/>
    <property type="match status" value="1"/>
</dbReference>
<dbReference type="PANTHER" id="PTHR44757">
    <property type="entry name" value="DIGUANYLATE CYCLASE DGCP"/>
    <property type="match status" value="1"/>
</dbReference>
<dbReference type="PROSITE" id="PS50887">
    <property type="entry name" value="GGDEF"/>
    <property type="match status" value="1"/>
</dbReference>
<dbReference type="NCBIfam" id="TIGR00254">
    <property type="entry name" value="GGDEF"/>
    <property type="match status" value="1"/>
</dbReference>
<dbReference type="Pfam" id="PF00990">
    <property type="entry name" value="GGDEF"/>
    <property type="match status" value="1"/>
</dbReference>
<dbReference type="InterPro" id="IPR043128">
    <property type="entry name" value="Rev_trsase/Diguanyl_cyclase"/>
</dbReference>
<dbReference type="Gene3D" id="3.20.20.450">
    <property type="entry name" value="EAL domain"/>
    <property type="match status" value="1"/>
</dbReference>
<dbReference type="PROSITE" id="PS50883">
    <property type="entry name" value="EAL"/>
    <property type="match status" value="1"/>
</dbReference>
<keyword evidence="2" id="KW-0812">Transmembrane</keyword>
<comment type="caution">
    <text evidence="5">The sequence shown here is derived from an EMBL/GenBank/DDBJ whole genome shotgun (WGS) entry which is preliminary data.</text>
</comment>
<organism evidence="5 6">
    <name type="scientific">Desulfotignum phosphitoxidans DSM 13687</name>
    <dbReference type="NCBI Taxonomy" id="1286635"/>
    <lineage>
        <taxon>Bacteria</taxon>
        <taxon>Pseudomonadati</taxon>
        <taxon>Thermodesulfobacteriota</taxon>
        <taxon>Desulfobacteria</taxon>
        <taxon>Desulfobacterales</taxon>
        <taxon>Desulfobacteraceae</taxon>
        <taxon>Desulfotignum</taxon>
    </lineage>
</organism>
<protein>
    <submittedName>
        <fullName evidence="5">GGDEF:EAL:GAF-domain containing protein PAS</fullName>
    </submittedName>
</protein>
<dbReference type="SUPFAM" id="SSF55781">
    <property type="entry name" value="GAF domain-like"/>
    <property type="match status" value="1"/>
</dbReference>
<dbReference type="SMART" id="SM00267">
    <property type="entry name" value="GGDEF"/>
    <property type="match status" value="1"/>
</dbReference>
<evidence type="ECO:0000313" key="6">
    <source>
        <dbReference type="Proteomes" id="UP000014216"/>
    </source>
</evidence>
<keyword evidence="2" id="KW-1133">Transmembrane helix</keyword>
<feature type="transmembrane region" description="Helical" evidence="2">
    <location>
        <begin position="21"/>
        <end position="39"/>
    </location>
</feature>
<dbReference type="Pfam" id="PF13185">
    <property type="entry name" value="GAF_2"/>
    <property type="match status" value="1"/>
</dbReference>
<feature type="transmembrane region" description="Helical" evidence="2">
    <location>
        <begin position="160"/>
        <end position="183"/>
    </location>
</feature>
<feature type="transmembrane region" description="Helical" evidence="2">
    <location>
        <begin position="85"/>
        <end position="109"/>
    </location>
</feature>
<keyword evidence="2" id="KW-0472">Membrane</keyword>
<feature type="transmembrane region" description="Helical" evidence="2">
    <location>
        <begin position="195"/>
        <end position="216"/>
    </location>
</feature>
<dbReference type="Pfam" id="PF08448">
    <property type="entry name" value="PAS_4"/>
    <property type="match status" value="1"/>
</dbReference>
<name>S0FQP7_9BACT</name>
<sequence length="1040" mass="115587">MKRKGGRLCKENIVKHFSDKPIFVLVLTALLIAFIGGLVDQLLPVVRWEAVSFHLVIEALGALAALMMAAFLLMIRHDRNNQDHYIWIAAGLIGMGLLHGFHAWAVAGLIHTGLLGDGRAATLPGHGCVWLQCTATLVGGVLFALVWLPAHAARSRWAWIILWSTAIAATVFGVVTVAFPSILPMMIIAGEFIPAARSFNFIGVGLFLATMVRFSLRYQADKTGDDLIFAVLCLFFGLATLLFSMSGIWSSNWWLWHFIRLGIALIALGYVLLLFRQTRAALFNRNRELRFRNRILEIFVTRSHDRIFPEVLKVVLEAGKSRYGFFGYLNNEADLVVPAMTREVWDRCRVSKKTHVFPRKTWDDSSWPRAVREKRTVYTNDPVCRVPAGHIPIIRHMSLPIIFQDKVIGIFQVANKKSGYTAEDIRMLEQLAGYVAPLLNARQEKMQAQDMVANVLDAVDAGFIIVNRNFEIISANPAFAESVNRPLGEIVNRHCYKISHQIDQPCYMHGCDCAVKHVFDFGNPHHSTLHTHHTAQDNPVYVETKAFPMTRNDLGEVETAAEIAVDVTEKKQREADIHNLAFFDPLTGLPNRRLLRDRLEQALVSGERSRHYGAVLFLDLDHFKTVNDTRGHDVGDQLLIETAGRLRTLMRGDDTVSRQGGDEFVVLLKDLDEDEKTAVTRSWHVAEKIRSFLDRPVTLGGHQHFLTASIGISLFCGHDTPVEELFKRADTAMYAAKDAGRNTVRFFDPAMQVALEAATTLETDLREATAQGQFVLHYQPQVEEDGRIIGAEALLRWAHPDRGMVPPGEFIPLAEKTGLILPIGHWVLEEACRRLAAWAHIPGAGSLGLAVNVSAYQFRQPGFVKDVQQVIAATGADPARLKLELTESLVLENVADTIARMAKLKTLGIGFSMDDFGTGYSSLSQLKHLPLEQLKIDRSFIKDLGTSPQEGAIVKTIIAMGRTLGLHVIAEGVENQTQLNFLISAGCRACQGYLFSRPVPEALFLDLLAAGGIIRVKANAADKQAAKTGVKETHQGKNHV</sequence>
<dbReference type="InterPro" id="IPR035919">
    <property type="entry name" value="EAL_sf"/>
</dbReference>
<feature type="transmembrane region" description="Helical" evidence="2">
    <location>
        <begin position="51"/>
        <end position="73"/>
    </location>
</feature>
<dbReference type="InterPro" id="IPR001633">
    <property type="entry name" value="EAL_dom"/>
</dbReference>
<dbReference type="FunFam" id="3.30.70.270:FF:000001">
    <property type="entry name" value="Diguanylate cyclase domain protein"/>
    <property type="match status" value="1"/>
</dbReference>
<dbReference type="FunFam" id="3.20.20.450:FF:000001">
    <property type="entry name" value="Cyclic di-GMP phosphodiesterase yahA"/>
    <property type="match status" value="1"/>
</dbReference>
<dbReference type="SMART" id="SM00052">
    <property type="entry name" value="EAL"/>
    <property type="match status" value="1"/>
</dbReference>
<feature type="transmembrane region" description="Helical" evidence="2">
    <location>
        <begin position="129"/>
        <end position="148"/>
    </location>
</feature>
<dbReference type="InterPro" id="IPR035965">
    <property type="entry name" value="PAS-like_dom_sf"/>
</dbReference>
<proteinExistence type="predicted"/>
<dbReference type="PATRIC" id="fig|1286635.3.peg.4700"/>
<dbReference type="InterPro" id="IPR013656">
    <property type="entry name" value="PAS_4"/>
</dbReference>
<comment type="catalytic activity">
    <reaction evidence="1">
        <text>3',3'-c-di-GMP + H2O = 5'-phosphoguanylyl(3'-&gt;5')guanosine + H(+)</text>
        <dbReference type="Rhea" id="RHEA:24902"/>
        <dbReference type="ChEBI" id="CHEBI:15377"/>
        <dbReference type="ChEBI" id="CHEBI:15378"/>
        <dbReference type="ChEBI" id="CHEBI:58754"/>
        <dbReference type="ChEBI" id="CHEBI:58805"/>
        <dbReference type="EC" id="3.1.4.52"/>
    </reaction>
    <physiologicalReaction direction="left-to-right" evidence="1">
        <dbReference type="Rhea" id="RHEA:24903"/>
    </physiologicalReaction>
</comment>
<dbReference type="SMART" id="SM00091">
    <property type="entry name" value="PAS"/>
    <property type="match status" value="1"/>
</dbReference>
<dbReference type="GO" id="GO:0071111">
    <property type="term" value="F:cyclic-guanylate-specific phosphodiesterase activity"/>
    <property type="evidence" value="ECO:0007669"/>
    <property type="project" value="UniProtKB-EC"/>
</dbReference>
<feature type="domain" description="GGDEF" evidence="4">
    <location>
        <begin position="611"/>
        <end position="749"/>
    </location>
</feature>
<dbReference type="InterPro" id="IPR000014">
    <property type="entry name" value="PAS"/>
</dbReference>
<dbReference type="EMBL" id="APJX01000016">
    <property type="protein sequence ID" value="EMS77408.1"/>
    <property type="molecule type" value="Genomic_DNA"/>
</dbReference>
<dbReference type="AlphaFoldDB" id="S0FQP7"/>
<dbReference type="SUPFAM" id="SSF55785">
    <property type="entry name" value="PYP-like sensor domain (PAS domain)"/>
    <property type="match status" value="1"/>
</dbReference>
<evidence type="ECO:0000259" key="3">
    <source>
        <dbReference type="PROSITE" id="PS50883"/>
    </source>
</evidence>
<gene>
    <name evidence="5" type="primary">pAS</name>
    <name evidence="5" type="ORF">Dpo_16c00610</name>
</gene>
<dbReference type="InterPro" id="IPR003018">
    <property type="entry name" value="GAF"/>
</dbReference>
<dbReference type="SUPFAM" id="SSF141868">
    <property type="entry name" value="EAL domain-like"/>
    <property type="match status" value="1"/>
</dbReference>
<dbReference type="GO" id="GO:0071732">
    <property type="term" value="P:cellular response to nitric oxide"/>
    <property type="evidence" value="ECO:0007669"/>
    <property type="project" value="UniProtKB-ARBA"/>
</dbReference>
<dbReference type="InterPro" id="IPR029787">
    <property type="entry name" value="Nucleotide_cyclase"/>
</dbReference>
<dbReference type="InterPro" id="IPR000160">
    <property type="entry name" value="GGDEF_dom"/>
</dbReference>
<feature type="domain" description="EAL" evidence="3">
    <location>
        <begin position="758"/>
        <end position="1012"/>
    </location>
</feature>
<dbReference type="Proteomes" id="UP000014216">
    <property type="component" value="Unassembled WGS sequence"/>
</dbReference>
<dbReference type="CDD" id="cd01948">
    <property type="entry name" value="EAL"/>
    <property type="match status" value="1"/>
</dbReference>
<feature type="transmembrane region" description="Helical" evidence="2">
    <location>
        <begin position="255"/>
        <end position="275"/>
    </location>
</feature>
<evidence type="ECO:0000256" key="1">
    <source>
        <dbReference type="ARBA" id="ARBA00051114"/>
    </source>
</evidence>
<feature type="transmembrane region" description="Helical" evidence="2">
    <location>
        <begin position="228"/>
        <end position="249"/>
    </location>
</feature>
<dbReference type="SUPFAM" id="SSF55073">
    <property type="entry name" value="Nucleotide cyclase"/>
    <property type="match status" value="1"/>
</dbReference>
<accession>S0FQP7</accession>
<dbReference type="InterPro" id="IPR052155">
    <property type="entry name" value="Biofilm_reg_signaling"/>
</dbReference>
<evidence type="ECO:0000259" key="4">
    <source>
        <dbReference type="PROSITE" id="PS50887"/>
    </source>
</evidence>
<dbReference type="Gene3D" id="3.30.70.270">
    <property type="match status" value="1"/>
</dbReference>
<dbReference type="InterPro" id="IPR029016">
    <property type="entry name" value="GAF-like_dom_sf"/>
</dbReference>
<keyword evidence="6" id="KW-1185">Reference proteome</keyword>
<dbReference type="Gene3D" id="3.30.450.20">
    <property type="entry name" value="PAS domain"/>
    <property type="match status" value="1"/>
</dbReference>